<feature type="domain" description="TFIIS N-terminal" evidence="4">
    <location>
        <begin position="95"/>
        <end position="173"/>
    </location>
</feature>
<accession>A0A1X0QDA1</accession>
<dbReference type="GO" id="GO:0005634">
    <property type="term" value="C:nucleus"/>
    <property type="evidence" value="ECO:0007669"/>
    <property type="project" value="UniProtKB-SubCell"/>
</dbReference>
<organism evidence="5 6">
    <name type="scientific">Hepatospora eriocheir</name>
    <dbReference type="NCBI Taxonomy" id="1081669"/>
    <lineage>
        <taxon>Eukaryota</taxon>
        <taxon>Fungi</taxon>
        <taxon>Fungi incertae sedis</taxon>
        <taxon>Microsporidia</taxon>
        <taxon>Hepatosporidae</taxon>
        <taxon>Hepatospora</taxon>
    </lineage>
</organism>
<dbReference type="SUPFAM" id="SSF47676">
    <property type="entry name" value="Conserved domain common to transcription factors TFIIS, elongin A, CRSP70"/>
    <property type="match status" value="1"/>
</dbReference>
<protein>
    <submittedName>
        <fullName evidence="5">IWS1</fullName>
    </submittedName>
</protein>
<evidence type="ECO:0000259" key="4">
    <source>
        <dbReference type="PROSITE" id="PS51319"/>
    </source>
</evidence>
<reference evidence="5 6" key="1">
    <citation type="journal article" date="2017" name="Environ. Microbiol.">
        <title>Decay of the glycolytic pathway and adaptation to intranuclear parasitism within Enterocytozoonidae microsporidia.</title>
        <authorList>
            <person name="Wiredu Boakye D."/>
            <person name="Jaroenlak P."/>
            <person name="Prachumwat A."/>
            <person name="Williams T.A."/>
            <person name="Bateman K.S."/>
            <person name="Itsathitphaisarn O."/>
            <person name="Sritunyalucksana K."/>
            <person name="Paszkiewicz K.H."/>
            <person name="Moore K.A."/>
            <person name="Stentiford G.D."/>
            <person name="Williams B.A."/>
        </authorList>
    </citation>
    <scope>NUCLEOTIDE SEQUENCE [LARGE SCALE GENOMIC DNA]</scope>
    <source>
        <strain evidence="5 6">GB1</strain>
    </source>
</reference>
<comment type="similarity">
    <text evidence="2">Belongs to the IWS1 family.</text>
</comment>
<evidence type="ECO:0000256" key="3">
    <source>
        <dbReference type="PROSITE-ProRule" id="PRU00649"/>
    </source>
</evidence>
<dbReference type="InterPro" id="IPR035441">
    <property type="entry name" value="TFIIS/LEDGF_dom_sf"/>
</dbReference>
<dbReference type="PANTHER" id="PTHR46010">
    <property type="entry name" value="PROTEIN IWS1 HOMOLOG"/>
    <property type="match status" value="1"/>
</dbReference>
<comment type="subcellular location">
    <subcellularLocation>
        <location evidence="3">Nucleus</location>
    </subcellularLocation>
</comment>
<name>A0A1X0QDA1_9MICR</name>
<dbReference type="GO" id="GO:0016973">
    <property type="term" value="P:poly(A)+ mRNA export from nucleus"/>
    <property type="evidence" value="ECO:0007669"/>
    <property type="project" value="TreeGrafter"/>
</dbReference>
<dbReference type="AlphaFoldDB" id="A0A1X0QDA1"/>
<dbReference type="Pfam" id="PF08711">
    <property type="entry name" value="Med26"/>
    <property type="match status" value="1"/>
</dbReference>
<dbReference type="EMBL" id="LVKB01000011">
    <property type="protein sequence ID" value="ORD97760.1"/>
    <property type="molecule type" value="Genomic_DNA"/>
</dbReference>
<sequence>MLIDDESNNKEDINIRELKKEKKVKNNKKVKKGESLEDQANKLISLMRNYYENDIRMLRSNIRGELLRIKHVNDITSKMFNINLQEILLQKNVLYEIKLWLEPLPDKSLPNIKIKKQLLELLNGMNLITKNDLLKSDIGKIVNFYAQNMKESYEVRSLASSIIKKWKLVVIKEERS</sequence>
<comment type="caution">
    <text evidence="5">The sequence shown here is derived from an EMBL/GenBank/DDBJ whole genome shotgun (WGS) entry which is preliminary data.</text>
</comment>
<dbReference type="PROSITE" id="PS51319">
    <property type="entry name" value="TFIIS_N"/>
    <property type="match status" value="1"/>
</dbReference>
<proteinExistence type="inferred from homology"/>
<comment type="function">
    <text evidence="1">Transcription factor involved in RNA polymerase II transcription regulation. May function in both SPT15/TBP post-recruitment and recruitment steps of transcription.</text>
</comment>
<dbReference type="VEuPathDB" id="MicrosporidiaDB:A0H76_1935"/>
<dbReference type="Gene3D" id="1.20.930.10">
    <property type="entry name" value="Conserved domain common to transcription factors TFIIS, elongin A, CRSP70"/>
    <property type="match status" value="1"/>
</dbReference>
<evidence type="ECO:0000256" key="2">
    <source>
        <dbReference type="ARBA" id="ARBA00037992"/>
    </source>
</evidence>
<dbReference type="InterPro" id="IPR017923">
    <property type="entry name" value="TFIIS_N"/>
</dbReference>
<keyword evidence="6" id="KW-1185">Reference proteome</keyword>
<gene>
    <name evidence="5" type="primary">IWS1</name>
    <name evidence="5" type="ORF">HERIO_393</name>
</gene>
<evidence type="ECO:0000313" key="6">
    <source>
        <dbReference type="Proteomes" id="UP000192356"/>
    </source>
</evidence>
<evidence type="ECO:0000313" key="5">
    <source>
        <dbReference type="EMBL" id="ORD97760.1"/>
    </source>
</evidence>
<dbReference type="VEuPathDB" id="MicrosporidiaDB:HERIO_393"/>
<dbReference type="Proteomes" id="UP000192356">
    <property type="component" value="Unassembled WGS sequence"/>
</dbReference>
<keyword evidence="3" id="KW-0539">Nucleus</keyword>
<dbReference type="InterPro" id="IPR051037">
    <property type="entry name" value="RNAPII_TF_IWS1"/>
</dbReference>
<dbReference type="OrthoDB" id="21124at2759"/>
<evidence type="ECO:0000256" key="1">
    <source>
        <dbReference type="ARBA" id="ARBA00037349"/>
    </source>
</evidence>
<dbReference type="PANTHER" id="PTHR46010:SF1">
    <property type="entry name" value="PROTEIN IWS1 HOMOLOG"/>
    <property type="match status" value="1"/>
</dbReference>